<dbReference type="AlphaFoldDB" id="A0A8H6K807"/>
<gene>
    <name evidence="1" type="ORF">CMUS01_09594</name>
</gene>
<evidence type="ECO:0000313" key="1">
    <source>
        <dbReference type="EMBL" id="KAF6826073.1"/>
    </source>
</evidence>
<sequence>MKSHLLKSFLGLTKSPIQASRAAQETRGQCKRHRFKAHAALPADVRGEASKRRDIVGNCLPARDVSDASDASGNCGWILAAMTVRQLLTPSGAEQEGDELVKKRPVDSMYGRSIGVQEGRIETEVLLNLLLNAHTRVREGADAERTRRGGTEGDT</sequence>
<dbReference type="EMBL" id="WIGM01000412">
    <property type="protein sequence ID" value="KAF6826073.1"/>
    <property type="molecule type" value="Genomic_DNA"/>
</dbReference>
<keyword evidence="2" id="KW-1185">Reference proteome</keyword>
<name>A0A8H6K807_9PEZI</name>
<comment type="caution">
    <text evidence="1">The sequence shown here is derived from an EMBL/GenBank/DDBJ whole genome shotgun (WGS) entry which is preliminary data.</text>
</comment>
<evidence type="ECO:0000313" key="2">
    <source>
        <dbReference type="Proteomes" id="UP000639643"/>
    </source>
</evidence>
<organism evidence="1 2">
    <name type="scientific">Colletotrichum musicola</name>
    <dbReference type="NCBI Taxonomy" id="2175873"/>
    <lineage>
        <taxon>Eukaryota</taxon>
        <taxon>Fungi</taxon>
        <taxon>Dikarya</taxon>
        <taxon>Ascomycota</taxon>
        <taxon>Pezizomycotina</taxon>
        <taxon>Sordariomycetes</taxon>
        <taxon>Hypocreomycetidae</taxon>
        <taxon>Glomerellales</taxon>
        <taxon>Glomerellaceae</taxon>
        <taxon>Colletotrichum</taxon>
        <taxon>Colletotrichum orchidearum species complex</taxon>
    </lineage>
</organism>
<accession>A0A8H6K807</accession>
<protein>
    <submittedName>
        <fullName evidence="1">Uncharacterized protein</fullName>
    </submittedName>
</protein>
<reference evidence="1" key="1">
    <citation type="journal article" date="2020" name="Phytopathology">
        <title>Genome Sequence Resources of Colletotrichum truncatum, C. plurivorum, C. musicola, and C. sojae: Four Species Pathogenic to Soybean (Glycine max).</title>
        <authorList>
            <person name="Rogerio F."/>
            <person name="Boufleur T.R."/>
            <person name="Ciampi-Guillardi M."/>
            <person name="Sukno S.A."/>
            <person name="Thon M.R."/>
            <person name="Massola Junior N.S."/>
            <person name="Baroncelli R."/>
        </authorList>
    </citation>
    <scope>NUCLEOTIDE SEQUENCE</scope>
    <source>
        <strain evidence="1">LFN0074</strain>
    </source>
</reference>
<proteinExistence type="predicted"/>
<dbReference type="Proteomes" id="UP000639643">
    <property type="component" value="Unassembled WGS sequence"/>
</dbReference>